<organism evidence="2">
    <name type="scientific">Physcomitrium patens</name>
    <name type="common">Spreading-leaved earth moss</name>
    <name type="synonym">Physcomitrella patens</name>
    <dbReference type="NCBI Taxonomy" id="3218"/>
    <lineage>
        <taxon>Eukaryota</taxon>
        <taxon>Viridiplantae</taxon>
        <taxon>Streptophyta</taxon>
        <taxon>Embryophyta</taxon>
        <taxon>Bryophyta</taxon>
        <taxon>Bryophytina</taxon>
        <taxon>Bryopsida</taxon>
        <taxon>Funariidae</taxon>
        <taxon>Funariales</taxon>
        <taxon>Funariaceae</taxon>
        <taxon>Physcomitrium</taxon>
    </lineage>
</organism>
<accession>A0A2K1KA68</accession>
<evidence type="ECO:0000313" key="2">
    <source>
        <dbReference type="EMBL" id="PNR50667.1"/>
    </source>
</evidence>
<evidence type="ECO:0000313" key="3">
    <source>
        <dbReference type="EnsemblPlants" id="Pp3c7_3400V3.1"/>
    </source>
</evidence>
<evidence type="ECO:0000259" key="1">
    <source>
        <dbReference type="Pfam" id="PF07727"/>
    </source>
</evidence>
<reference evidence="2 4" key="1">
    <citation type="journal article" date="2008" name="Science">
        <title>The Physcomitrella genome reveals evolutionary insights into the conquest of land by plants.</title>
        <authorList>
            <person name="Rensing S."/>
            <person name="Lang D."/>
            <person name="Zimmer A."/>
            <person name="Terry A."/>
            <person name="Salamov A."/>
            <person name="Shapiro H."/>
            <person name="Nishiyama T."/>
            <person name="Perroud P.-F."/>
            <person name="Lindquist E."/>
            <person name="Kamisugi Y."/>
            <person name="Tanahashi T."/>
            <person name="Sakakibara K."/>
            <person name="Fujita T."/>
            <person name="Oishi K."/>
            <person name="Shin-I T."/>
            <person name="Kuroki Y."/>
            <person name="Toyoda A."/>
            <person name="Suzuki Y."/>
            <person name="Hashimoto A."/>
            <person name="Yamaguchi K."/>
            <person name="Sugano A."/>
            <person name="Kohara Y."/>
            <person name="Fujiyama A."/>
            <person name="Anterola A."/>
            <person name="Aoki S."/>
            <person name="Ashton N."/>
            <person name="Barbazuk W.B."/>
            <person name="Barker E."/>
            <person name="Bennetzen J."/>
            <person name="Bezanilla M."/>
            <person name="Blankenship R."/>
            <person name="Cho S.H."/>
            <person name="Dutcher S."/>
            <person name="Estelle M."/>
            <person name="Fawcett J.A."/>
            <person name="Gundlach H."/>
            <person name="Hanada K."/>
            <person name="Heyl A."/>
            <person name="Hicks K.A."/>
            <person name="Hugh J."/>
            <person name="Lohr M."/>
            <person name="Mayer K."/>
            <person name="Melkozernov A."/>
            <person name="Murata T."/>
            <person name="Nelson D."/>
            <person name="Pils B."/>
            <person name="Prigge M."/>
            <person name="Reiss B."/>
            <person name="Renner T."/>
            <person name="Rombauts S."/>
            <person name="Rushton P."/>
            <person name="Sanderfoot A."/>
            <person name="Schween G."/>
            <person name="Shiu S.-H."/>
            <person name="Stueber K."/>
            <person name="Theodoulou F.L."/>
            <person name="Tu H."/>
            <person name="Van de Peer Y."/>
            <person name="Verrier P.J."/>
            <person name="Waters E."/>
            <person name="Wood A."/>
            <person name="Yang L."/>
            <person name="Cove D."/>
            <person name="Cuming A."/>
            <person name="Hasebe M."/>
            <person name="Lucas S."/>
            <person name="Mishler D.B."/>
            <person name="Reski R."/>
            <person name="Grigoriev I."/>
            <person name="Quatrano R.S."/>
            <person name="Boore J.L."/>
        </authorList>
    </citation>
    <scope>NUCLEOTIDE SEQUENCE [LARGE SCALE GENOMIC DNA]</scope>
    <source>
        <strain evidence="3 4">cv. Gransden 2004</strain>
    </source>
</reference>
<proteinExistence type="predicted"/>
<keyword evidence="4" id="KW-1185">Reference proteome</keyword>
<dbReference type="PANTHER" id="PTHR11439:SF463">
    <property type="entry name" value="REVERSE TRANSCRIPTASE TY1_COPIA-TYPE DOMAIN-CONTAINING PROTEIN"/>
    <property type="match status" value="1"/>
</dbReference>
<dbReference type="InParanoid" id="A0A2K1KA68"/>
<reference evidence="2 4" key="2">
    <citation type="journal article" date="2018" name="Plant J.">
        <title>The Physcomitrella patens chromosome-scale assembly reveals moss genome structure and evolution.</title>
        <authorList>
            <person name="Lang D."/>
            <person name="Ullrich K.K."/>
            <person name="Murat F."/>
            <person name="Fuchs J."/>
            <person name="Jenkins J."/>
            <person name="Haas F.B."/>
            <person name="Piednoel M."/>
            <person name="Gundlach H."/>
            <person name="Van Bel M."/>
            <person name="Meyberg R."/>
            <person name="Vives C."/>
            <person name="Morata J."/>
            <person name="Symeonidi A."/>
            <person name="Hiss M."/>
            <person name="Muchero W."/>
            <person name="Kamisugi Y."/>
            <person name="Saleh O."/>
            <person name="Blanc G."/>
            <person name="Decker E.L."/>
            <person name="van Gessel N."/>
            <person name="Grimwood J."/>
            <person name="Hayes R.D."/>
            <person name="Graham S.W."/>
            <person name="Gunter L.E."/>
            <person name="McDaniel S.F."/>
            <person name="Hoernstein S.N.W."/>
            <person name="Larsson A."/>
            <person name="Li F.W."/>
            <person name="Perroud P.F."/>
            <person name="Phillips J."/>
            <person name="Ranjan P."/>
            <person name="Rokshar D.S."/>
            <person name="Rothfels C.J."/>
            <person name="Schneider L."/>
            <person name="Shu S."/>
            <person name="Stevenson D.W."/>
            <person name="Thummler F."/>
            <person name="Tillich M."/>
            <person name="Villarreal Aguilar J.C."/>
            <person name="Widiez T."/>
            <person name="Wong G.K."/>
            <person name="Wymore A."/>
            <person name="Zhang Y."/>
            <person name="Zimmer A.D."/>
            <person name="Quatrano R.S."/>
            <person name="Mayer K.F.X."/>
            <person name="Goodstein D."/>
            <person name="Casacuberta J.M."/>
            <person name="Vandepoele K."/>
            <person name="Reski R."/>
            <person name="Cuming A.C."/>
            <person name="Tuskan G.A."/>
            <person name="Maumus F."/>
            <person name="Salse J."/>
            <person name="Schmutz J."/>
            <person name="Rensing S.A."/>
        </authorList>
    </citation>
    <scope>NUCLEOTIDE SEQUENCE [LARGE SCALE GENOMIC DNA]</scope>
    <source>
        <strain evidence="3 4">cv. Gransden 2004</strain>
    </source>
</reference>
<dbReference type="Proteomes" id="UP000006727">
    <property type="component" value="Chromosome 7"/>
</dbReference>
<feature type="domain" description="Reverse transcriptase Ty1/copia-type" evidence="1">
    <location>
        <begin position="90"/>
        <end position="197"/>
    </location>
</feature>
<dbReference type="EMBL" id="ABEU02000007">
    <property type="protein sequence ID" value="PNR50667.1"/>
    <property type="molecule type" value="Genomic_DNA"/>
</dbReference>
<dbReference type="Gramene" id="Pp3c7_3400V3.1">
    <property type="protein sequence ID" value="Pp3c7_3400V3.1"/>
    <property type="gene ID" value="Pp3c7_3400"/>
</dbReference>
<name>A0A2K1KA68_PHYPA</name>
<evidence type="ECO:0000313" key="4">
    <source>
        <dbReference type="Proteomes" id="UP000006727"/>
    </source>
</evidence>
<dbReference type="PANTHER" id="PTHR11439">
    <property type="entry name" value="GAG-POL-RELATED RETROTRANSPOSON"/>
    <property type="match status" value="1"/>
</dbReference>
<sequence length="320" mass="37484">MAHTMIIHARMTNFLWIEAINIIAFSPDPMRSQSLLKVTPYQILFNKRPNLLYFRVFRSMPYTWIKKDQRDKFQSRTKTGFFVGYDHKSKETVCMLILDGLRNATNSTKVSRLHKSLYSLKQTPRAWFEKINDFLDTYNFGRTKADYSLYLLRDNKGITILILYVNDLLITGSSNNKITWIKNQLILKEFGMEVCTPSSTPMTEGFNLDREDDSPQVDAKRFQKLVGMFIHLVNTKPKISFTTGVLIRFMHDHRVSHRQAANQMWLHYIWEIVLTGIVDIFYISIHEQIADIFTKATGRNRFVKLRSEMGMRNLTLSSKS</sequence>
<dbReference type="STRING" id="3218.A0A2K1KA68"/>
<dbReference type="AlphaFoldDB" id="A0A2K1KA68"/>
<protein>
    <recommendedName>
        <fullName evidence="1">Reverse transcriptase Ty1/copia-type domain-containing protein</fullName>
    </recommendedName>
</protein>
<gene>
    <name evidence="2" type="ORF">PHYPA_009853</name>
</gene>
<dbReference type="InterPro" id="IPR013103">
    <property type="entry name" value="RVT_2"/>
</dbReference>
<dbReference type="Pfam" id="PF07727">
    <property type="entry name" value="RVT_2"/>
    <property type="match status" value="1"/>
</dbReference>
<dbReference type="EnsemblPlants" id="Pp3c7_3400V3.1">
    <property type="protein sequence ID" value="Pp3c7_3400V3.1"/>
    <property type="gene ID" value="Pp3c7_3400"/>
</dbReference>
<reference evidence="3" key="3">
    <citation type="submission" date="2020-12" db="UniProtKB">
        <authorList>
            <consortium name="EnsemblPlants"/>
        </authorList>
    </citation>
    <scope>IDENTIFICATION</scope>
</reference>